<dbReference type="EMBL" id="WTYD01000001">
    <property type="protein sequence ID" value="MXO52952.1"/>
    <property type="molecule type" value="Genomic_DNA"/>
</dbReference>
<keyword evidence="2" id="KW-0732">Signal</keyword>
<evidence type="ECO:0000313" key="3">
    <source>
        <dbReference type="EMBL" id="MXO52952.1"/>
    </source>
</evidence>
<keyword evidence="1" id="KW-0812">Transmembrane</keyword>
<reference evidence="3 4" key="1">
    <citation type="submission" date="2019-12" db="EMBL/GenBank/DDBJ databases">
        <title>Genomic-based taxomic classification of the family Erythrobacteraceae.</title>
        <authorList>
            <person name="Xu L."/>
        </authorList>
    </citation>
    <scope>NUCLEOTIDE SEQUENCE [LARGE SCALE GENOMIC DNA]</scope>
    <source>
        <strain evidence="3 4">JCM 17468</strain>
    </source>
</reference>
<feature type="signal peptide" evidence="2">
    <location>
        <begin position="1"/>
        <end position="21"/>
    </location>
</feature>
<protein>
    <recommendedName>
        <fullName evidence="5">Ferrochelatase</fullName>
    </recommendedName>
</protein>
<evidence type="ECO:0000313" key="4">
    <source>
        <dbReference type="Proteomes" id="UP000430272"/>
    </source>
</evidence>
<comment type="caution">
    <text evidence="3">The sequence shown here is derived from an EMBL/GenBank/DDBJ whole genome shotgun (WGS) entry which is preliminary data.</text>
</comment>
<feature type="chain" id="PRO_5032353056" description="Ferrochelatase" evidence="2">
    <location>
        <begin position="22"/>
        <end position="68"/>
    </location>
</feature>
<name>A0A844Y7G1_9SPHN</name>
<accession>A0A844Y7G1</accession>
<evidence type="ECO:0000256" key="2">
    <source>
        <dbReference type="SAM" id="SignalP"/>
    </source>
</evidence>
<keyword evidence="4" id="KW-1185">Reference proteome</keyword>
<keyword evidence="1" id="KW-0472">Membrane</keyword>
<sequence>MKRAIALGTAAFAMVAAPLAAADRSAAPVESESELVGGSLLIAALGAAAVIAAVVLIADDDDDDAVSP</sequence>
<proteinExistence type="predicted"/>
<organism evidence="3 4">
    <name type="scientific">Qipengyuania pelagi</name>
    <dbReference type="NCBI Taxonomy" id="994320"/>
    <lineage>
        <taxon>Bacteria</taxon>
        <taxon>Pseudomonadati</taxon>
        <taxon>Pseudomonadota</taxon>
        <taxon>Alphaproteobacteria</taxon>
        <taxon>Sphingomonadales</taxon>
        <taxon>Erythrobacteraceae</taxon>
        <taxon>Qipengyuania</taxon>
    </lineage>
</organism>
<evidence type="ECO:0008006" key="5">
    <source>
        <dbReference type="Google" id="ProtNLM"/>
    </source>
</evidence>
<dbReference type="AlphaFoldDB" id="A0A844Y7G1"/>
<evidence type="ECO:0000256" key="1">
    <source>
        <dbReference type="SAM" id="Phobius"/>
    </source>
</evidence>
<feature type="transmembrane region" description="Helical" evidence="1">
    <location>
        <begin position="38"/>
        <end position="58"/>
    </location>
</feature>
<dbReference type="RefSeq" id="WP_160659867.1">
    <property type="nucleotide sequence ID" value="NZ_BAABDV010000001.1"/>
</dbReference>
<dbReference type="Proteomes" id="UP000430272">
    <property type="component" value="Unassembled WGS sequence"/>
</dbReference>
<gene>
    <name evidence="3" type="ORF">GRI47_02875</name>
</gene>
<keyword evidence="1" id="KW-1133">Transmembrane helix</keyword>